<evidence type="ECO:0000256" key="1">
    <source>
        <dbReference type="ARBA" id="ARBA00023152"/>
    </source>
</evidence>
<dbReference type="EMBL" id="CP082781">
    <property type="protein sequence ID" value="UGS27365.1"/>
    <property type="molecule type" value="Genomic_DNA"/>
</dbReference>
<dbReference type="SMART" id="SM00855">
    <property type="entry name" value="PGAM"/>
    <property type="match status" value="1"/>
</dbReference>
<dbReference type="InterPro" id="IPR013078">
    <property type="entry name" value="His_Pase_superF_clade-1"/>
</dbReference>
<dbReference type="InterPro" id="IPR001345">
    <property type="entry name" value="PG/BPGM_mutase_AS"/>
</dbReference>
<dbReference type="InterPro" id="IPR050275">
    <property type="entry name" value="PGM_Phosphatase"/>
</dbReference>
<keyword evidence="4" id="KW-1185">Reference proteome</keyword>
<dbReference type="Pfam" id="PF00300">
    <property type="entry name" value="His_Phos_1"/>
    <property type="match status" value="1"/>
</dbReference>
<sequence length="198" mass="21331">MTLLTLIRHGQTDWNLARRIQGSTDIPLNETGRAQAADAAAMLRGERFDHVYASPLVRAHETAAIIAAHLGLPAPLTTRGMREREFGDGEGLLVADFLEKYGSWHGEVPGAETLEQVTERALRSLERIARAARQRSAPRAESVLVATHGGVIRALLLHASGGTLPRDGDLLSNASVHRFVAERGGIRLLTEVGVSAPL</sequence>
<organism evidence="3 4">
    <name type="scientific">Microbacterium resistens</name>
    <dbReference type="NCBI Taxonomy" id="156977"/>
    <lineage>
        <taxon>Bacteria</taxon>
        <taxon>Bacillati</taxon>
        <taxon>Actinomycetota</taxon>
        <taxon>Actinomycetes</taxon>
        <taxon>Micrococcales</taxon>
        <taxon>Microbacteriaceae</taxon>
        <taxon>Microbacterium</taxon>
    </lineage>
</organism>
<evidence type="ECO:0000256" key="2">
    <source>
        <dbReference type="ARBA" id="ARBA00023235"/>
    </source>
</evidence>
<protein>
    <submittedName>
        <fullName evidence="3">Histidine phosphatase family protein</fullName>
    </submittedName>
</protein>
<dbReference type="PROSITE" id="PS00175">
    <property type="entry name" value="PG_MUTASE"/>
    <property type="match status" value="1"/>
</dbReference>
<dbReference type="InterPro" id="IPR029033">
    <property type="entry name" value="His_PPase_superfam"/>
</dbReference>
<dbReference type="PANTHER" id="PTHR48100:SF1">
    <property type="entry name" value="HISTIDINE PHOSPHATASE FAMILY PROTEIN-RELATED"/>
    <property type="match status" value="1"/>
</dbReference>
<evidence type="ECO:0000313" key="3">
    <source>
        <dbReference type="EMBL" id="UGS27365.1"/>
    </source>
</evidence>
<dbReference type="PANTHER" id="PTHR48100">
    <property type="entry name" value="BROAD-SPECIFICITY PHOSPHATASE YOR283W-RELATED"/>
    <property type="match status" value="1"/>
</dbReference>
<keyword evidence="2" id="KW-0413">Isomerase</keyword>
<proteinExistence type="predicted"/>
<name>A0ABY3RWK3_9MICO</name>
<dbReference type="SUPFAM" id="SSF53254">
    <property type="entry name" value="Phosphoglycerate mutase-like"/>
    <property type="match status" value="1"/>
</dbReference>
<dbReference type="RefSeq" id="WP_231820749.1">
    <property type="nucleotide sequence ID" value="NZ_CP082781.1"/>
</dbReference>
<dbReference type="Proteomes" id="UP001199642">
    <property type="component" value="Chromosome"/>
</dbReference>
<reference evidence="3 4" key="1">
    <citation type="submission" date="2023-01" db="EMBL/GenBank/DDBJ databases">
        <title>Characterization of estradiol degrading bacteria Microbacterium sp. MZT7 and reveal degrading genes through genome analysis.</title>
        <authorList>
            <person name="Hao P."/>
            <person name="Gao Y."/>
        </authorList>
    </citation>
    <scope>NUCLEOTIDE SEQUENCE [LARGE SCALE GENOMIC DNA]</scope>
    <source>
        <strain evidence="3 4">MZT7</strain>
    </source>
</reference>
<dbReference type="Gene3D" id="3.40.50.1240">
    <property type="entry name" value="Phosphoglycerate mutase-like"/>
    <property type="match status" value="1"/>
</dbReference>
<keyword evidence="1" id="KW-0324">Glycolysis</keyword>
<gene>
    <name evidence="3" type="ORF">K8F61_03935</name>
</gene>
<evidence type="ECO:0000313" key="4">
    <source>
        <dbReference type="Proteomes" id="UP001199642"/>
    </source>
</evidence>
<dbReference type="CDD" id="cd07067">
    <property type="entry name" value="HP_PGM_like"/>
    <property type="match status" value="1"/>
</dbReference>
<accession>A0ABY3RWK3</accession>